<name>A0AAV1UYJ8_9STRA</name>
<dbReference type="AlphaFoldDB" id="A0AAV1UYJ8"/>
<protein>
    <submittedName>
        <fullName evidence="1">Uncharacterized protein</fullName>
    </submittedName>
</protein>
<evidence type="ECO:0000313" key="1">
    <source>
        <dbReference type="EMBL" id="CAK7938204.1"/>
    </source>
</evidence>
<proteinExistence type="predicted"/>
<gene>
    <name evidence="1" type="ORF">PM001_LOCUS23354</name>
</gene>
<dbReference type="Proteomes" id="UP001162060">
    <property type="component" value="Unassembled WGS sequence"/>
</dbReference>
<sequence>MHLRDDNDELDDILDMLGPDSRRIRIRWSTMTTLEKPAAELRQVSSLIDRHTTLPNTTPFRTELELAALEFCQIRIASPFSRMELSE</sequence>
<accession>A0AAV1UYJ8</accession>
<evidence type="ECO:0000313" key="2">
    <source>
        <dbReference type="Proteomes" id="UP001162060"/>
    </source>
</evidence>
<organism evidence="1 2">
    <name type="scientific">Peronospora matthiolae</name>
    <dbReference type="NCBI Taxonomy" id="2874970"/>
    <lineage>
        <taxon>Eukaryota</taxon>
        <taxon>Sar</taxon>
        <taxon>Stramenopiles</taxon>
        <taxon>Oomycota</taxon>
        <taxon>Peronosporomycetes</taxon>
        <taxon>Peronosporales</taxon>
        <taxon>Peronosporaceae</taxon>
        <taxon>Peronospora</taxon>
    </lineage>
</organism>
<dbReference type="EMBL" id="CAKLBY020000229">
    <property type="protein sequence ID" value="CAK7938204.1"/>
    <property type="molecule type" value="Genomic_DNA"/>
</dbReference>
<comment type="caution">
    <text evidence="1">The sequence shown here is derived from an EMBL/GenBank/DDBJ whole genome shotgun (WGS) entry which is preliminary data.</text>
</comment>
<reference evidence="1" key="1">
    <citation type="submission" date="2024-01" db="EMBL/GenBank/DDBJ databases">
        <authorList>
            <person name="Webb A."/>
        </authorList>
    </citation>
    <scope>NUCLEOTIDE SEQUENCE</scope>
    <source>
        <strain evidence="1">Pm1</strain>
    </source>
</reference>